<protein>
    <submittedName>
        <fullName evidence="1">Uncharacterized protein</fullName>
    </submittedName>
</protein>
<dbReference type="Proteomes" id="UP001295462">
    <property type="component" value="Unassembled WGS sequence"/>
</dbReference>
<evidence type="ECO:0000313" key="2">
    <source>
        <dbReference type="Proteomes" id="UP001295462"/>
    </source>
</evidence>
<comment type="caution">
    <text evidence="1">The sequence shown here is derived from an EMBL/GenBank/DDBJ whole genome shotgun (WGS) entry which is preliminary data.</text>
</comment>
<evidence type="ECO:0000313" key="1">
    <source>
        <dbReference type="EMBL" id="CAH1595192.1"/>
    </source>
</evidence>
<name>A0AAU9QPE1_9VIBR</name>
<proteinExistence type="predicted"/>
<dbReference type="EMBL" id="CAKMUD010000083">
    <property type="protein sequence ID" value="CAH1595192.1"/>
    <property type="molecule type" value="Genomic_DNA"/>
</dbReference>
<dbReference type="AlphaFoldDB" id="A0AAU9QPE1"/>
<reference evidence="1" key="1">
    <citation type="submission" date="2022-01" db="EMBL/GenBank/DDBJ databases">
        <authorList>
            <person name="Lagorce A."/>
        </authorList>
    </citation>
    <scope>NUCLEOTIDE SEQUENCE</scope>
    <source>
        <strain evidence="1">Th15_F1_A12</strain>
    </source>
</reference>
<accession>A0AAU9QPE1</accession>
<sequence length="36" mass="4018">MVGNYSDYWLKTTPKELADTNDDKGEADIDELVALS</sequence>
<gene>
    <name evidence="1" type="ORF">THF1A12_30061</name>
</gene>
<organism evidence="1 2">
    <name type="scientific">Vibrio jasicida</name>
    <dbReference type="NCBI Taxonomy" id="766224"/>
    <lineage>
        <taxon>Bacteria</taxon>
        <taxon>Pseudomonadati</taxon>
        <taxon>Pseudomonadota</taxon>
        <taxon>Gammaproteobacteria</taxon>
        <taxon>Vibrionales</taxon>
        <taxon>Vibrionaceae</taxon>
        <taxon>Vibrio</taxon>
    </lineage>
</organism>